<dbReference type="EMBL" id="LHPF02000006">
    <property type="protein sequence ID" value="PSC73808.1"/>
    <property type="molecule type" value="Genomic_DNA"/>
</dbReference>
<protein>
    <submittedName>
        <fullName evidence="1">Iron starvation induced</fullName>
    </submittedName>
</protein>
<keyword evidence="2" id="KW-1185">Reference proteome</keyword>
<accession>A0A2P6VIA5</accession>
<comment type="caution">
    <text evidence="1">The sequence shown here is derived from an EMBL/GenBank/DDBJ whole genome shotgun (WGS) entry which is preliminary data.</text>
</comment>
<gene>
    <name evidence="1" type="ORF">C2E20_3149</name>
</gene>
<evidence type="ECO:0000313" key="2">
    <source>
        <dbReference type="Proteomes" id="UP000239649"/>
    </source>
</evidence>
<name>A0A2P6VIA5_9CHLO</name>
<sequence>MSQDVCDLIAAVDAKDWNSAEEMYKNGKSSQLSDGTTRKLQGWATGGSVDESHWGLYSAYFKNDTAWVDTFIGAGFAGVAPWNDAAARAQPKELSNRLLRQFHLEKTIDGKEVLLRSVSRNDELGIAVSRKVLVVAAEEEQVLALHVRNRQRIRSQGGKGGAEFDIGDAVLLKPASMGKVGTSTIQRKRLTCRVVGVAEQTGKYHLRCNTGLLKGTYGGGEVLRPAPAESAAELNFAADADSSEAPLVTLTAAIVKKGARSDLLVAEAPASLEGCERVIGKIVKRGVQSNLLVAYMLHEVDEAREQIEEGLTDPRTGAPHLVDEAAAIYFGTTCPTGSVADVANKRATSFGTLTTGPDGVCTAATNVATAQALAAMQAAAAAGDVAAYETASKELKKAVVTIYVQATLTYAEELEDLVAADGETDAERAEGVAFYRTIAPLVAEVSPADAETITTALMVPAKGVANKVEAAFEATLEAYGVTPTDVGTLGAASTCTLEA</sequence>
<dbReference type="InterPro" id="IPR011643">
    <property type="entry name" value="HCR1"/>
</dbReference>
<reference evidence="1 2" key="1">
    <citation type="journal article" date="2018" name="Plant J.">
        <title>Genome sequences of Chlorella sorokiniana UTEX 1602 and Micractinium conductrix SAG 241.80: implications to maltose excretion by a green alga.</title>
        <authorList>
            <person name="Arriola M.B."/>
            <person name="Velmurugan N."/>
            <person name="Zhang Y."/>
            <person name="Plunkett M.H."/>
            <person name="Hondzo H."/>
            <person name="Barney B.M."/>
        </authorList>
    </citation>
    <scope>NUCLEOTIDE SEQUENCE [LARGE SCALE GENOMIC DNA]</scope>
    <source>
        <strain evidence="1 2">SAG 241.80</strain>
    </source>
</reference>
<dbReference type="Pfam" id="PF07692">
    <property type="entry name" value="Fea1"/>
    <property type="match status" value="1"/>
</dbReference>
<organism evidence="1 2">
    <name type="scientific">Micractinium conductrix</name>
    <dbReference type="NCBI Taxonomy" id="554055"/>
    <lineage>
        <taxon>Eukaryota</taxon>
        <taxon>Viridiplantae</taxon>
        <taxon>Chlorophyta</taxon>
        <taxon>core chlorophytes</taxon>
        <taxon>Trebouxiophyceae</taxon>
        <taxon>Chlorellales</taxon>
        <taxon>Chlorellaceae</taxon>
        <taxon>Chlorella clade</taxon>
        <taxon>Micractinium</taxon>
    </lineage>
</organism>
<dbReference type="OrthoDB" id="514063at2759"/>
<proteinExistence type="predicted"/>
<dbReference type="Proteomes" id="UP000239649">
    <property type="component" value="Unassembled WGS sequence"/>
</dbReference>
<dbReference type="AlphaFoldDB" id="A0A2P6VIA5"/>
<evidence type="ECO:0000313" key="1">
    <source>
        <dbReference type="EMBL" id="PSC73808.1"/>
    </source>
</evidence>